<sequence>MVFEYHEDENDQTDPNGPGGKYGYRIGHRNDATGYAIPDRVLNSEDRPVRVLTIGAGLSGILMAHLIQRDCKNVEHVVVEKNGDIGGTWLENRYPGCACDVPSHAYTYSFALNADWPQYLSGSDDIYRYLLRVVDCFDLRKFMRFNSVVQRCEWNEEEGQWHVDIRNALTGETTTETCHILLGANGLLNDWKFPEEVEGLHSFKGKLLHTARWPDEYGPEQWANDRIAVLGSGASAIQVVPSLQRHAKHMDVYVRTAVWFVDLAGHSGVNRDYPLEQRKTLRDDTDALVDLAKSIEGGLNGIHGIRAMMTGSAEALMARKRFGERMREHITNDDIFDILIPDFPFGCRRLTPGDPFMKAVQQPNVKLHKGAVTKVTPTSVIGSDGSEVEVDTIVCATGFDVSYVPHYPMKGRNGVLLQDKWAKIPEGYLGLAVPDMPNFYQFQGPTFPVSNGSVLGPLQAVGDYIITIIKKMQREHIHSFDPKQDVADQFNEHTQTWLHGTTWKDPNCRAWYKDNVTGRVNSVWPGSSLHYAEMIRTPRYEDYNIKYSSPHNMFSFMGLGFTKAQAEGGDLSPYITKEGIEKKFYSFKPSADEDERVRDRKNKVNDGPKALTIKANGPSKLNGTQSNGVH</sequence>
<dbReference type="AlphaFoldDB" id="A0A6A6Q2C2"/>
<proteinExistence type="inferred from homology"/>
<dbReference type="EMBL" id="MU001632">
    <property type="protein sequence ID" value="KAF2486139.1"/>
    <property type="molecule type" value="Genomic_DNA"/>
</dbReference>
<dbReference type="Proteomes" id="UP000799767">
    <property type="component" value="Unassembled WGS sequence"/>
</dbReference>
<evidence type="ECO:0000256" key="1">
    <source>
        <dbReference type="ARBA" id="ARBA00010139"/>
    </source>
</evidence>
<dbReference type="InterPro" id="IPR020946">
    <property type="entry name" value="Flavin_mOase-like"/>
</dbReference>
<dbReference type="GO" id="GO:0050660">
    <property type="term" value="F:flavin adenine dinucleotide binding"/>
    <property type="evidence" value="ECO:0007669"/>
    <property type="project" value="InterPro"/>
</dbReference>
<feature type="compositionally biased region" description="Acidic residues" evidence="5">
    <location>
        <begin position="1"/>
        <end position="12"/>
    </location>
</feature>
<evidence type="ECO:0000256" key="5">
    <source>
        <dbReference type="SAM" id="MobiDB-lite"/>
    </source>
</evidence>
<dbReference type="OrthoDB" id="74360at2759"/>
<evidence type="ECO:0000256" key="4">
    <source>
        <dbReference type="ARBA" id="ARBA00023002"/>
    </source>
</evidence>
<evidence type="ECO:0000256" key="2">
    <source>
        <dbReference type="ARBA" id="ARBA00022630"/>
    </source>
</evidence>
<feature type="compositionally biased region" description="Basic and acidic residues" evidence="5">
    <location>
        <begin position="595"/>
        <end position="606"/>
    </location>
</feature>
<dbReference type="InterPro" id="IPR051209">
    <property type="entry name" value="FAD-bind_Monooxygenase_sf"/>
</dbReference>
<feature type="region of interest" description="Disordered" evidence="5">
    <location>
        <begin position="591"/>
        <end position="630"/>
    </location>
</feature>
<dbReference type="GeneID" id="54473589"/>
<keyword evidence="4" id="KW-0560">Oxidoreductase</keyword>
<dbReference type="SUPFAM" id="SSF51905">
    <property type="entry name" value="FAD/NAD(P)-binding domain"/>
    <property type="match status" value="1"/>
</dbReference>
<comment type="similarity">
    <text evidence="1">Belongs to the FAD-binding monooxygenase family.</text>
</comment>
<dbReference type="PANTHER" id="PTHR42877:SF1">
    <property type="entry name" value="FAD-BINDING MONOOXYGENASE STCW"/>
    <property type="match status" value="1"/>
</dbReference>
<dbReference type="GO" id="GO:0050661">
    <property type="term" value="F:NADP binding"/>
    <property type="evidence" value="ECO:0007669"/>
    <property type="project" value="InterPro"/>
</dbReference>
<keyword evidence="3" id="KW-0274">FAD</keyword>
<feature type="compositionally biased region" description="Polar residues" evidence="5">
    <location>
        <begin position="619"/>
        <end position="630"/>
    </location>
</feature>
<reference evidence="6" key="1">
    <citation type="journal article" date="2020" name="Stud. Mycol.">
        <title>101 Dothideomycetes genomes: a test case for predicting lifestyles and emergence of pathogens.</title>
        <authorList>
            <person name="Haridas S."/>
            <person name="Albert R."/>
            <person name="Binder M."/>
            <person name="Bloem J."/>
            <person name="Labutti K."/>
            <person name="Salamov A."/>
            <person name="Andreopoulos B."/>
            <person name="Baker S."/>
            <person name="Barry K."/>
            <person name="Bills G."/>
            <person name="Bluhm B."/>
            <person name="Cannon C."/>
            <person name="Castanera R."/>
            <person name="Culley D."/>
            <person name="Daum C."/>
            <person name="Ezra D."/>
            <person name="Gonzalez J."/>
            <person name="Henrissat B."/>
            <person name="Kuo A."/>
            <person name="Liang C."/>
            <person name="Lipzen A."/>
            <person name="Lutzoni F."/>
            <person name="Magnuson J."/>
            <person name="Mondo S."/>
            <person name="Nolan M."/>
            <person name="Ohm R."/>
            <person name="Pangilinan J."/>
            <person name="Park H.-J."/>
            <person name="Ramirez L."/>
            <person name="Alfaro M."/>
            <person name="Sun H."/>
            <person name="Tritt A."/>
            <person name="Yoshinaga Y."/>
            <person name="Zwiers L.-H."/>
            <person name="Turgeon B."/>
            <person name="Goodwin S."/>
            <person name="Spatafora J."/>
            <person name="Crous P."/>
            <person name="Grigoriev I."/>
        </authorList>
    </citation>
    <scope>NUCLEOTIDE SEQUENCE</scope>
    <source>
        <strain evidence="6">CBS 113389</strain>
    </source>
</reference>
<gene>
    <name evidence="6" type="ORF">BDY17DRAFT_290896</name>
</gene>
<evidence type="ECO:0000256" key="3">
    <source>
        <dbReference type="ARBA" id="ARBA00022827"/>
    </source>
</evidence>
<accession>A0A6A6Q2C2</accession>
<dbReference type="Gene3D" id="3.50.50.60">
    <property type="entry name" value="FAD/NAD(P)-binding domain"/>
    <property type="match status" value="2"/>
</dbReference>
<protein>
    <submittedName>
        <fullName evidence="6">Uncharacterized protein</fullName>
    </submittedName>
</protein>
<dbReference type="PANTHER" id="PTHR42877">
    <property type="entry name" value="L-ORNITHINE N(5)-MONOOXYGENASE-RELATED"/>
    <property type="match status" value="1"/>
</dbReference>
<evidence type="ECO:0000313" key="7">
    <source>
        <dbReference type="Proteomes" id="UP000799767"/>
    </source>
</evidence>
<dbReference type="GO" id="GO:0004499">
    <property type="term" value="F:N,N-dimethylaniline monooxygenase activity"/>
    <property type="evidence" value="ECO:0007669"/>
    <property type="project" value="InterPro"/>
</dbReference>
<organism evidence="6 7">
    <name type="scientific">Neohortaea acidophila</name>
    <dbReference type="NCBI Taxonomy" id="245834"/>
    <lineage>
        <taxon>Eukaryota</taxon>
        <taxon>Fungi</taxon>
        <taxon>Dikarya</taxon>
        <taxon>Ascomycota</taxon>
        <taxon>Pezizomycotina</taxon>
        <taxon>Dothideomycetes</taxon>
        <taxon>Dothideomycetidae</taxon>
        <taxon>Mycosphaerellales</taxon>
        <taxon>Teratosphaeriaceae</taxon>
        <taxon>Neohortaea</taxon>
    </lineage>
</organism>
<dbReference type="RefSeq" id="XP_033592708.1">
    <property type="nucleotide sequence ID" value="XM_033732587.1"/>
</dbReference>
<keyword evidence="2" id="KW-0285">Flavoprotein</keyword>
<dbReference type="Pfam" id="PF00743">
    <property type="entry name" value="FMO-like"/>
    <property type="match status" value="1"/>
</dbReference>
<evidence type="ECO:0000313" key="6">
    <source>
        <dbReference type="EMBL" id="KAF2486139.1"/>
    </source>
</evidence>
<feature type="region of interest" description="Disordered" evidence="5">
    <location>
        <begin position="1"/>
        <end position="20"/>
    </location>
</feature>
<dbReference type="InterPro" id="IPR036188">
    <property type="entry name" value="FAD/NAD-bd_sf"/>
</dbReference>
<keyword evidence="7" id="KW-1185">Reference proteome</keyword>
<name>A0A6A6Q2C2_9PEZI</name>